<keyword evidence="3" id="KW-1185">Reference proteome</keyword>
<gene>
    <name evidence="2" type="ORF">MTP13_05040</name>
</gene>
<dbReference type="SUPFAM" id="SSF56601">
    <property type="entry name" value="beta-lactamase/transpeptidase-like"/>
    <property type="match status" value="1"/>
</dbReference>
<dbReference type="InterPro" id="IPR012338">
    <property type="entry name" value="Beta-lactam/transpept-like"/>
</dbReference>
<dbReference type="PANTHER" id="PTHR46825:SF7">
    <property type="entry name" value="D-ALANYL-D-ALANINE CARBOXYPEPTIDASE"/>
    <property type="match status" value="1"/>
</dbReference>
<evidence type="ECO:0000313" key="3">
    <source>
        <dbReference type="Proteomes" id="UP000831304"/>
    </source>
</evidence>
<dbReference type="EMBL" id="CP094533">
    <property type="protein sequence ID" value="UOE27151.1"/>
    <property type="molecule type" value="Genomic_DNA"/>
</dbReference>
<dbReference type="Gene3D" id="3.40.710.10">
    <property type="entry name" value="DD-peptidase/beta-lactamase superfamily"/>
    <property type="match status" value="1"/>
</dbReference>
<dbReference type="RefSeq" id="WP_243569997.1">
    <property type="nucleotide sequence ID" value="NZ_BAAARD010000002.1"/>
</dbReference>
<name>A0ABY4AYG1_9MICO</name>
<accession>A0ABY4AYG1</accession>
<proteinExistence type="predicted"/>
<sequence>MVAAASLVLTACTGGGPDPARSFDELDRALPDSTVEQLQGVLEEAVRQSGSSGGLAGVWAPWSGTWQGVTGTTGFEDHAPKVTPQTKFRLTTGTTEITCTVLLRLADAGVVKLDDHVSRYVDSTPGIDGITLRQLCQQTSGLGDFYPSLKAHFAANPQRVWSETELISGGLAAGRAAEPGESWSPSQAGVMLLSLALRNATGRDWNSLAEDYVFGPLAMDDTTLPAPSDVDHHGMLGGYLAKLGPDGAVDCAAKYDDSKQSSSMGGAAAGAVTTLVDAQALSEAFATGALLDERFAREQWTLVPMSGDAPAWQGYGLGGAQYGPMRGIAGEGPGALTAAFTDPKSGLTVVVALNDSTSGADFVREVAFALASIASKAEAAPDHERPMVELPWSLDQSVARMAELAVCPAEEVAAAE</sequence>
<dbReference type="PANTHER" id="PTHR46825">
    <property type="entry name" value="D-ALANYL-D-ALANINE-CARBOXYPEPTIDASE/ENDOPEPTIDASE AMPH"/>
    <property type="match status" value="1"/>
</dbReference>
<dbReference type="Pfam" id="PF00144">
    <property type="entry name" value="Beta-lactamase"/>
    <property type="match status" value="1"/>
</dbReference>
<reference evidence="2 3" key="1">
    <citation type="submission" date="2022-03" db="EMBL/GenBank/DDBJ databases">
        <title>Agromyces sp. isolated from the gut of P. brevitarsis seulensis larvae.</title>
        <authorList>
            <person name="Won M."/>
            <person name="Kwon S.-W."/>
        </authorList>
    </citation>
    <scope>NUCLEOTIDE SEQUENCE [LARGE SCALE GENOMIC DNA]</scope>
    <source>
        <strain evidence="2 3">KACC 16215</strain>
    </source>
</reference>
<feature type="domain" description="Beta-lactamase-related" evidence="1">
    <location>
        <begin position="78"/>
        <end position="364"/>
    </location>
</feature>
<dbReference type="Proteomes" id="UP000831304">
    <property type="component" value="Chromosome"/>
</dbReference>
<evidence type="ECO:0000313" key="2">
    <source>
        <dbReference type="EMBL" id="UOE27151.1"/>
    </source>
</evidence>
<dbReference type="InterPro" id="IPR050491">
    <property type="entry name" value="AmpC-like"/>
</dbReference>
<dbReference type="InterPro" id="IPR001466">
    <property type="entry name" value="Beta-lactam-related"/>
</dbReference>
<protein>
    <submittedName>
        <fullName evidence="2">Beta-lactamase family protein</fullName>
    </submittedName>
</protein>
<organism evidence="2 3">
    <name type="scientific">Agromyces soli</name>
    <dbReference type="NCBI Taxonomy" id="659012"/>
    <lineage>
        <taxon>Bacteria</taxon>
        <taxon>Bacillati</taxon>
        <taxon>Actinomycetota</taxon>
        <taxon>Actinomycetes</taxon>
        <taxon>Micrococcales</taxon>
        <taxon>Microbacteriaceae</taxon>
        <taxon>Agromyces</taxon>
    </lineage>
</organism>
<evidence type="ECO:0000259" key="1">
    <source>
        <dbReference type="Pfam" id="PF00144"/>
    </source>
</evidence>